<name>A0ABS4L6Y9_STRAV</name>
<comment type="caution">
    <text evidence="1">The sequence shown here is derived from an EMBL/GenBank/DDBJ whole genome shotgun (WGS) entry which is preliminary data.</text>
</comment>
<evidence type="ECO:0000313" key="2">
    <source>
        <dbReference type="Proteomes" id="UP001519310"/>
    </source>
</evidence>
<proteinExistence type="predicted"/>
<keyword evidence="2" id="KW-1185">Reference proteome</keyword>
<accession>A0ABS4L6Y9</accession>
<evidence type="ECO:0000313" key="1">
    <source>
        <dbReference type="EMBL" id="MBP2037845.1"/>
    </source>
</evidence>
<sequence>MANANDELAPQVGRVTQQLARIPAEYLASCRQSAGESLDGNPHWDPSSADILDLDWAPTMLERICEVGGLDDVHLNALRQSTAGDTAIDLGFLNTHPHSIGPSGSAPTALSAAQVARVSELLWQIDFPALLAALPTGETEAASLIGDGADRIVGGLRKYLLGHFMPCESSTVTPPNGTFFSCCGGTDTGRPLQSAHVSTWGIAGSVGDLVMSQG</sequence>
<dbReference type="EMBL" id="JAGGLQ010000006">
    <property type="protein sequence ID" value="MBP2037845.1"/>
    <property type="molecule type" value="Genomic_DNA"/>
</dbReference>
<reference evidence="1 2" key="1">
    <citation type="submission" date="2021-03" db="EMBL/GenBank/DDBJ databases">
        <title>Genomic Encyclopedia of Type Strains, Phase IV (KMG-IV): sequencing the most valuable type-strain genomes for metagenomic binning, comparative biology and taxonomic classification.</title>
        <authorList>
            <person name="Goeker M."/>
        </authorList>
    </citation>
    <scope>NUCLEOTIDE SEQUENCE [LARGE SCALE GENOMIC DNA]</scope>
    <source>
        <strain evidence="1 2">DSM 40526</strain>
    </source>
</reference>
<dbReference type="Proteomes" id="UP001519310">
    <property type="component" value="Unassembled WGS sequence"/>
</dbReference>
<organism evidence="1 2">
    <name type="scientific">Streptomyces avidinii</name>
    <dbReference type="NCBI Taxonomy" id="1895"/>
    <lineage>
        <taxon>Bacteria</taxon>
        <taxon>Bacillati</taxon>
        <taxon>Actinomycetota</taxon>
        <taxon>Actinomycetes</taxon>
        <taxon>Kitasatosporales</taxon>
        <taxon>Streptomycetaceae</taxon>
        <taxon>Streptomyces</taxon>
    </lineage>
</organism>
<gene>
    <name evidence="1" type="ORF">J2Z77_003652</name>
</gene>
<protein>
    <submittedName>
        <fullName evidence="1">Uncharacterized protein</fullName>
    </submittedName>
</protein>
<dbReference type="RefSeq" id="WP_229920476.1">
    <property type="nucleotide sequence ID" value="NZ_BMVL01000006.1"/>
</dbReference>